<accession>A0ACC2P6B5</accession>
<sequence>MFLLAVLAVFPLIIHVVSAKWLDCGPPKSFVVNLENNEKYFVYNAEMKVKYYRDNLAVYKYPGLDYVNLLIDGALVNFSGLITPKVDQEPNIDCSKSYVFETNIAGSARLVENELSQTLSDYHLYLSRDFRISESTIPKKVQIEIIHEAALCVKWTFHETLGVITLNDTTRGQNKPYNFGSISVFSDQSTRSRLNASDIQSLITAYDETSQNGTSNYGLQSTVNVIVDYAVARIVNVIRMENQGKFDIPDLHEDFSTGSSIWRVTGGFDAFNGFFEDLTSFKRTHGARLSSKGSKFVASCGFGLETTNLEYRNYKLRYGVATLSGRLSASLAGIGLMAAVGVDYGQRPCKAFLQDLQVSDLGELKIRFTGLGPLNKLLSKLVTWITKKCKNEIFDIIEKKLSDILKNILNNFNCEKFRL</sequence>
<comment type="caution">
    <text evidence="1">The sequence shown here is derived from an EMBL/GenBank/DDBJ whole genome shotgun (WGS) entry which is preliminary data.</text>
</comment>
<reference evidence="1" key="1">
    <citation type="submission" date="2023-04" db="EMBL/GenBank/DDBJ databases">
        <title>A chromosome-level genome assembly of the parasitoid wasp Eretmocerus hayati.</title>
        <authorList>
            <person name="Zhong Y."/>
            <person name="Liu S."/>
            <person name="Liu Y."/>
        </authorList>
    </citation>
    <scope>NUCLEOTIDE SEQUENCE</scope>
    <source>
        <strain evidence="1">ZJU_SS_LIU_2023</strain>
    </source>
</reference>
<protein>
    <submittedName>
        <fullName evidence="1">Uncharacterized protein</fullName>
    </submittedName>
</protein>
<evidence type="ECO:0000313" key="2">
    <source>
        <dbReference type="Proteomes" id="UP001239111"/>
    </source>
</evidence>
<dbReference type="EMBL" id="CM056742">
    <property type="protein sequence ID" value="KAJ8678947.1"/>
    <property type="molecule type" value="Genomic_DNA"/>
</dbReference>
<organism evidence="1 2">
    <name type="scientific">Eretmocerus hayati</name>
    <dbReference type="NCBI Taxonomy" id="131215"/>
    <lineage>
        <taxon>Eukaryota</taxon>
        <taxon>Metazoa</taxon>
        <taxon>Ecdysozoa</taxon>
        <taxon>Arthropoda</taxon>
        <taxon>Hexapoda</taxon>
        <taxon>Insecta</taxon>
        <taxon>Pterygota</taxon>
        <taxon>Neoptera</taxon>
        <taxon>Endopterygota</taxon>
        <taxon>Hymenoptera</taxon>
        <taxon>Apocrita</taxon>
        <taxon>Proctotrupomorpha</taxon>
        <taxon>Chalcidoidea</taxon>
        <taxon>Aphelinidae</taxon>
        <taxon>Aphelininae</taxon>
        <taxon>Eretmocerus</taxon>
    </lineage>
</organism>
<evidence type="ECO:0000313" key="1">
    <source>
        <dbReference type="EMBL" id="KAJ8678947.1"/>
    </source>
</evidence>
<proteinExistence type="predicted"/>
<dbReference type="Proteomes" id="UP001239111">
    <property type="component" value="Chromosome 2"/>
</dbReference>
<name>A0ACC2P6B5_9HYME</name>
<gene>
    <name evidence="1" type="ORF">QAD02_014734</name>
</gene>
<keyword evidence="2" id="KW-1185">Reference proteome</keyword>